<feature type="region of interest" description="Disordered" evidence="1">
    <location>
        <begin position="1"/>
        <end position="35"/>
    </location>
</feature>
<evidence type="ECO:0000256" key="1">
    <source>
        <dbReference type="SAM" id="MobiDB-lite"/>
    </source>
</evidence>
<organism evidence="2">
    <name type="scientific">bioreactor metagenome</name>
    <dbReference type="NCBI Taxonomy" id="1076179"/>
    <lineage>
        <taxon>unclassified sequences</taxon>
        <taxon>metagenomes</taxon>
        <taxon>ecological metagenomes</taxon>
    </lineage>
</organism>
<sequence>MPQACPLRRSGQALSGGRATDGDPADQQRGHADAHRHPLPGLAAIADAGVERHVVADRADPVQRGRPVADQRRALDRGADNAVLHPIGLGAVEHELAVGDVDLAAAEAHGIDPVLQVGEDRLRVGIAAEHVGVRHPRHRRMGKAFAPAVAGGGHAHQPGVLPVLHVAHQHPVLDQHVLARGRALVIDGDRAAPVRDRAVVEDGHPLRRHLLPHQPGEGRGFLAVEIALEPVTHGLVDEHARPARTKHHVELPGGRGFGRQVHQRNAQRLARDGLPACRLDQPRQAEAAAAAMPARFAPAVLLDDDRDVEPRHRPDVLHEAAFGAQDEHFLMRGRHRGGDLHHAPVETAGEGVDFGEDVDLHAKACVGHRVGVGVKVAVGAGGRGRHHAATVADGQPRRFRRALQRRLGNFGRMGIARDLALDRAQPEPLGGVIGGRAQPPVIEDQRLGALALEENLAVLRPRGGPAQHRKRGGLVDLRLEGSETVLGHGDPL</sequence>
<evidence type="ECO:0000313" key="2">
    <source>
        <dbReference type="EMBL" id="MPL75519.1"/>
    </source>
</evidence>
<protein>
    <submittedName>
        <fullName evidence="2">Uncharacterized protein</fullName>
    </submittedName>
</protein>
<accession>A0A644U997</accession>
<comment type="caution">
    <text evidence="2">The sequence shown here is derived from an EMBL/GenBank/DDBJ whole genome shotgun (WGS) entry which is preliminary data.</text>
</comment>
<proteinExistence type="predicted"/>
<reference evidence="2" key="1">
    <citation type="submission" date="2019-08" db="EMBL/GenBank/DDBJ databases">
        <authorList>
            <person name="Kucharzyk K."/>
            <person name="Murdoch R.W."/>
            <person name="Higgins S."/>
            <person name="Loffler F."/>
        </authorList>
    </citation>
    <scope>NUCLEOTIDE SEQUENCE</scope>
</reference>
<dbReference type="AlphaFoldDB" id="A0A644U997"/>
<dbReference type="EMBL" id="VSSQ01000089">
    <property type="protein sequence ID" value="MPL75519.1"/>
    <property type="molecule type" value="Genomic_DNA"/>
</dbReference>
<feature type="compositionally biased region" description="Basic and acidic residues" evidence="1">
    <location>
        <begin position="26"/>
        <end position="35"/>
    </location>
</feature>
<gene>
    <name evidence="2" type="ORF">SDC9_21343</name>
</gene>
<name>A0A644U997_9ZZZZ</name>